<evidence type="ECO:0000313" key="1">
    <source>
        <dbReference type="EMBL" id="BEH00405.1"/>
    </source>
</evidence>
<reference evidence="1 2" key="1">
    <citation type="submission" date="2023-04" db="EMBL/GenBank/DDBJ databases">
        <title>Draft genome sequence of acteroides sedimenti strain YN3PY1.</title>
        <authorList>
            <person name="Yoshida N."/>
        </authorList>
    </citation>
    <scope>NUCLEOTIDE SEQUENCE [LARGE SCALE GENOMIC DNA]</scope>
    <source>
        <strain evidence="1 2">YN3PY1</strain>
    </source>
</reference>
<protein>
    <submittedName>
        <fullName evidence="1">Uncharacterized protein</fullName>
    </submittedName>
</protein>
<name>A0ABN6ZEB1_9BACE</name>
<dbReference type="Proteomes" id="UP001496674">
    <property type="component" value="Chromosome"/>
</dbReference>
<proteinExistence type="predicted"/>
<sequence>MNMRHMLKKIEYINKYYREDSQQSLVIRTKIINGKLDCTNYIDKISQNISIKVVDFVKFE</sequence>
<organism evidence="1 2">
    <name type="scientific">Bacteroides sedimenti</name>
    <dbReference type="NCBI Taxonomy" id="2136147"/>
    <lineage>
        <taxon>Bacteria</taxon>
        <taxon>Pseudomonadati</taxon>
        <taxon>Bacteroidota</taxon>
        <taxon>Bacteroidia</taxon>
        <taxon>Bacteroidales</taxon>
        <taxon>Bacteroidaceae</taxon>
        <taxon>Bacteroides</taxon>
    </lineage>
</organism>
<dbReference type="EMBL" id="AP028055">
    <property type="protein sequence ID" value="BEH00405.1"/>
    <property type="molecule type" value="Genomic_DNA"/>
</dbReference>
<accession>A0ABN6ZEB1</accession>
<gene>
    <name evidence="1" type="ORF">BSYN_26690</name>
</gene>
<keyword evidence="2" id="KW-1185">Reference proteome</keyword>
<evidence type="ECO:0000313" key="2">
    <source>
        <dbReference type="Proteomes" id="UP001496674"/>
    </source>
</evidence>